<dbReference type="Pfam" id="PF13367">
    <property type="entry name" value="PrsW-protease"/>
    <property type="match status" value="1"/>
</dbReference>
<keyword evidence="1" id="KW-0812">Transmembrane</keyword>
<dbReference type="InterPro" id="IPR026898">
    <property type="entry name" value="PrsW"/>
</dbReference>
<keyword evidence="1" id="KW-1133">Transmembrane helix</keyword>
<feature type="transmembrane region" description="Helical" evidence="1">
    <location>
        <begin position="12"/>
        <end position="29"/>
    </location>
</feature>
<organism evidence="2 3">
    <name type="scientific">Candidatus Gallitreponema excrementavium</name>
    <dbReference type="NCBI Taxonomy" id="2840840"/>
    <lineage>
        <taxon>Bacteria</taxon>
        <taxon>Pseudomonadati</taxon>
        <taxon>Spirochaetota</taxon>
        <taxon>Spirochaetia</taxon>
        <taxon>Spirochaetales</taxon>
        <taxon>Candidatus Gallitreponema</taxon>
    </lineage>
</organism>
<name>A0A9D9HRT6_9SPIR</name>
<sequence>VLSVIPSYLIQYLILLSGFRLGGFLGIVFDSFVSSALVEETVRLVFILLGTKIVLSRFRLKNYSLVLLSALSGLVFGSIENILYGIYSPQAIVLRIFTSVILHGVCGFLVGKYIILMLDNEKKEGVFFLVLAWAGHGIYNFFIQLPYFDGNFPPFVFSFGVLIFMLLFCFFLARDITD</sequence>
<evidence type="ECO:0000313" key="2">
    <source>
        <dbReference type="EMBL" id="MBO8458708.1"/>
    </source>
</evidence>
<keyword evidence="2" id="KW-0482">Metalloprotease</keyword>
<comment type="caution">
    <text evidence="2">The sequence shown here is derived from an EMBL/GenBank/DDBJ whole genome shotgun (WGS) entry which is preliminary data.</text>
</comment>
<gene>
    <name evidence="2" type="ORF">IAA81_10885</name>
</gene>
<feature type="transmembrane region" description="Helical" evidence="1">
    <location>
        <begin position="126"/>
        <end position="143"/>
    </location>
</feature>
<feature type="non-terminal residue" evidence="2">
    <location>
        <position position="1"/>
    </location>
</feature>
<dbReference type="Proteomes" id="UP000823638">
    <property type="component" value="Unassembled WGS sequence"/>
</dbReference>
<keyword evidence="1" id="KW-0472">Membrane</keyword>
<dbReference type="GO" id="GO:0008237">
    <property type="term" value="F:metallopeptidase activity"/>
    <property type="evidence" value="ECO:0007669"/>
    <property type="project" value="UniProtKB-KW"/>
</dbReference>
<proteinExistence type="predicted"/>
<protein>
    <submittedName>
        <fullName evidence="2">PrsW family intramembrane metalloprotease</fullName>
    </submittedName>
</protein>
<dbReference type="AlphaFoldDB" id="A0A9D9HRT6"/>
<evidence type="ECO:0000256" key="1">
    <source>
        <dbReference type="SAM" id="Phobius"/>
    </source>
</evidence>
<feature type="transmembrane region" description="Helical" evidence="1">
    <location>
        <begin position="41"/>
        <end position="58"/>
    </location>
</feature>
<feature type="transmembrane region" description="Helical" evidence="1">
    <location>
        <begin position="155"/>
        <end position="173"/>
    </location>
</feature>
<reference evidence="2" key="1">
    <citation type="submission" date="2020-10" db="EMBL/GenBank/DDBJ databases">
        <authorList>
            <person name="Gilroy R."/>
        </authorList>
    </citation>
    <scope>NUCLEOTIDE SEQUENCE</scope>
    <source>
        <strain evidence="2">10532</strain>
    </source>
</reference>
<feature type="transmembrane region" description="Helical" evidence="1">
    <location>
        <begin position="65"/>
        <end position="86"/>
    </location>
</feature>
<keyword evidence="2" id="KW-0645">Protease</keyword>
<accession>A0A9D9HRT6</accession>
<dbReference type="EMBL" id="JADIMM010000121">
    <property type="protein sequence ID" value="MBO8458708.1"/>
    <property type="molecule type" value="Genomic_DNA"/>
</dbReference>
<keyword evidence="2" id="KW-0378">Hydrolase</keyword>
<reference evidence="2" key="2">
    <citation type="journal article" date="2021" name="PeerJ">
        <title>Extensive microbial diversity within the chicken gut microbiome revealed by metagenomics and culture.</title>
        <authorList>
            <person name="Gilroy R."/>
            <person name="Ravi A."/>
            <person name="Getino M."/>
            <person name="Pursley I."/>
            <person name="Horton D.L."/>
            <person name="Alikhan N.F."/>
            <person name="Baker D."/>
            <person name="Gharbi K."/>
            <person name="Hall N."/>
            <person name="Watson M."/>
            <person name="Adriaenssens E.M."/>
            <person name="Foster-Nyarko E."/>
            <person name="Jarju S."/>
            <person name="Secka A."/>
            <person name="Antonio M."/>
            <person name="Oren A."/>
            <person name="Chaudhuri R.R."/>
            <person name="La Ragione R."/>
            <person name="Hildebrand F."/>
            <person name="Pallen M.J."/>
        </authorList>
    </citation>
    <scope>NUCLEOTIDE SEQUENCE</scope>
    <source>
        <strain evidence="2">10532</strain>
    </source>
</reference>
<evidence type="ECO:0000313" key="3">
    <source>
        <dbReference type="Proteomes" id="UP000823638"/>
    </source>
</evidence>
<feature type="transmembrane region" description="Helical" evidence="1">
    <location>
        <begin position="92"/>
        <end position="114"/>
    </location>
</feature>